<dbReference type="SUPFAM" id="SSF52540">
    <property type="entry name" value="P-loop containing nucleoside triphosphate hydrolases"/>
    <property type="match status" value="1"/>
</dbReference>
<dbReference type="PANTHER" id="PTHR33295:SF7">
    <property type="entry name" value="ATPASE"/>
    <property type="match status" value="1"/>
</dbReference>
<dbReference type="RefSeq" id="WP_109838500.1">
    <property type="nucleotide sequence ID" value="NZ_QGKM01000046.1"/>
</dbReference>
<evidence type="ECO:0000313" key="3">
    <source>
        <dbReference type="Proteomes" id="UP000245539"/>
    </source>
</evidence>
<name>A0A317CGH0_9GAMM</name>
<feature type="domain" description="AAA+ ATPase" evidence="1">
    <location>
        <begin position="18"/>
        <end position="136"/>
    </location>
</feature>
<comment type="caution">
    <text evidence="2">The sequence shown here is derived from an EMBL/GenBank/DDBJ whole genome shotgun (WGS) entry which is preliminary data.</text>
</comment>
<dbReference type="InterPro" id="IPR025420">
    <property type="entry name" value="DUF4143"/>
</dbReference>
<keyword evidence="3" id="KW-1185">Reference proteome</keyword>
<dbReference type="PANTHER" id="PTHR33295">
    <property type="entry name" value="ATPASE"/>
    <property type="match status" value="1"/>
</dbReference>
<protein>
    <submittedName>
        <fullName evidence="2">AAA family ATPase</fullName>
    </submittedName>
</protein>
<reference evidence="2 3" key="1">
    <citation type="submission" date="2018-05" db="EMBL/GenBank/DDBJ databases">
        <title>Leucothrix arctica sp. nov., isolated from Arctic seawater.</title>
        <authorList>
            <person name="Choi A."/>
            <person name="Baek K."/>
        </authorList>
    </citation>
    <scope>NUCLEOTIDE SEQUENCE [LARGE SCALE GENOMIC DNA]</scope>
    <source>
        <strain evidence="2 3">JCM 18388</strain>
    </source>
</reference>
<dbReference type="Gene3D" id="3.40.50.300">
    <property type="entry name" value="P-loop containing nucleotide triphosphate hydrolases"/>
    <property type="match status" value="1"/>
</dbReference>
<dbReference type="Pfam" id="PF13635">
    <property type="entry name" value="DUF4143"/>
    <property type="match status" value="1"/>
</dbReference>
<dbReference type="InterPro" id="IPR041682">
    <property type="entry name" value="AAA_14"/>
</dbReference>
<dbReference type="Proteomes" id="UP000245539">
    <property type="component" value="Unassembled WGS sequence"/>
</dbReference>
<organism evidence="2 3">
    <name type="scientific">Leucothrix pacifica</name>
    <dbReference type="NCBI Taxonomy" id="1247513"/>
    <lineage>
        <taxon>Bacteria</taxon>
        <taxon>Pseudomonadati</taxon>
        <taxon>Pseudomonadota</taxon>
        <taxon>Gammaproteobacteria</taxon>
        <taxon>Thiotrichales</taxon>
        <taxon>Thiotrichaceae</taxon>
        <taxon>Leucothrix</taxon>
    </lineage>
</organism>
<dbReference type="CDD" id="cd00009">
    <property type="entry name" value="AAA"/>
    <property type="match status" value="1"/>
</dbReference>
<evidence type="ECO:0000313" key="2">
    <source>
        <dbReference type="EMBL" id="PWQ95410.1"/>
    </source>
</evidence>
<dbReference type="OrthoDB" id="9801806at2"/>
<dbReference type="SMART" id="SM00382">
    <property type="entry name" value="AAA"/>
    <property type="match status" value="1"/>
</dbReference>
<dbReference type="EMBL" id="QGKM01000046">
    <property type="protein sequence ID" value="PWQ95410.1"/>
    <property type="molecule type" value="Genomic_DNA"/>
</dbReference>
<dbReference type="AlphaFoldDB" id="A0A317CGH0"/>
<proteinExistence type="predicted"/>
<gene>
    <name evidence="2" type="ORF">DKW60_15130</name>
</gene>
<dbReference type="InterPro" id="IPR027417">
    <property type="entry name" value="P-loop_NTPase"/>
</dbReference>
<accession>A0A317CGH0</accession>
<evidence type="ECO:0000259" key="1">
    <source>
        <dbReference type="SMART" id="SM00382"/>
    </source>
</evidence>
<dbReference type="Pfam" id="PF13173">
    <property type="entry name" value="AAA_14"/>
    <property type="match status" value="1"/>
</dbReference>
<sequence>MFNRSILHSLTKWSEKPHRKPLILRGARQVGKTTAVSILAESFEQYIYLNLELEEDRHLFEQGYTAQELFEAICFLKDKDPQKSQTLLFIDEIQSSPEAVAVLRYFYETLNHLHVIAAGSLLESLLDRHISFPVGRVEYLRMHPLSFEEFLVATEETQAVEMLHRIPLPAFAHDKLLKLFHRYTLIGGMPEVVQRYAESKNLAPLKSIYESLITAYLDDVEKYASKDSKAAVIRHVIQSAFHEAGNRIKMAGFGQSKYSSKDISEAMLVLEKALLLRRIYPVTSTQLPLTPNLKKSPKLQLLDTGLVNFFSGIQTEVFGSNDLNSLYGGRIIEHLVGQELLASHDSMLFSPYFWVREKRQSNAEVDFILAHRNNAIPIEVKSGATGRLRSLHSFIDHAEHHWAVRLYAGPLNVETVKTLAGKEYQLLNLPYFLAGQLEDYLDWFVQGK</sequence>
<dbReference type="InterPro" id="IPR003593">
    <property type="entry name" value="AAA+_ATPase"/>
</dbReference>